<evidence type="ECO:0000313" key="2">
    <source>
        <dbReference type="Proteomes" id="UP000280696"/>
    </source>
</evidence>
<reference evidence="1 2" key="1">
    <citation type="submission" date="2018-09" db="EMBL/GenBank/DDBJ databases">
        <title>Murine metabolic-syndrome-specific gut microbial biobank.</title>
        <authorList>
            <person name="Liu C."/>
        </authorList>
    </citation>
    <scope>NUCLEOTIDE SEQUENCE [LARGE SCALE GENOMIC DNA]</scope>
    <source>
        <strain evidence="1 2">0.1xD8-82</strain>
    </source>
</reference>
<organism evidence="1 2">
    <name type="scientific">Parablautia intestinalis</name>
    <dbReference type="NCBI Taxonomy" id="2320100"/>
    <lineage>
        <taxon>Bacteria</taxon>
        <taxon>Bacillati</taxon>
        <taxon>Bacillota</taxon>
        <taxon>Clostridia</taxon>
        <taxon>Lachnospirales</taxon>
        <taxon>Lachnospiraceae</taxon>
        <taxon>Parablautia</taxon>
    </lineage>
</organism>
<dbReference type="OrthoDB" id="9808217at2"/>
<dbReference type="RefSeq" id="WP_120468669.1">
    <property type="nucleotide sequence ID" value="NZ_RAYQ01000006.1"/>
</dbReference>
<sequence>MAKKKKAVEVNRKEFDRIRKMDHSTMESHIAGYYERGYTAGYEAGRQQAAPSFNLPKALEEIRKIKGIGEVKVKVKAIHVALVTAGAKV</sequence>
<dbReference type="EMBL" id="RAYQ01000006">
    <property type="protein sequence ID" value="RKI92059.1"/>
    <property type="molecule type" value="Genomic_DNA"/>
</dbReference>
<proteinExistence type="predicted"/>
<name>A0A3A9AL14_9FIRM</name>
<protein>
    <submittedName>
        <fullName evidence="1">Uncharacterized protein</fullName>
    </submittedName>
</protein>
<accession>A0A3A9AL14</accession>
<dbReference type="Proteomes" id="UP000280696">
    <property type="component" value="Unassembled WGS sequence"/>
</dbReference>
<gene>
    <name evidence="1" type="ORF">D7V94_08300</name>
</gene>
<evidence type="ECO:0000313" key="1">
    <source>
        <dbReference type="EMBL" id="RKI92059.1"/>
    </source>
</evidence>
<comment type="caution">
    <text evidence="1">The sequence shown here is derived from an EMBL/GenBank/DDBJ whole genome shotgun (WGS) entry which is preliminary data.</text>
</comment>
<dbReference type="AlphaFoldDB" id="A0A3A9AL14"/>
<keyword evidence="2" id="KW-1185">Reference proteome</keyword>